<evidence type="ECO:0000256" key="2">
    <source>
        <dbReference type="ARBA" id="ARBA00022692"/>
    </source>
</evidence>
<sequence>MDTPCDVVQQYNSNTSFHIIQGIQIFFSVIAVIIVVHTAIRYFVTSIFERVFKGMLIIVQLTSGDPCQAQLSKVVCYSFRIAATLPVSSVVWIQLGISASRERLQVIAGRAMIIVSVRESTDILRYCVAQIVYPSVIMYILYRDENFEGRVPYCAGCFEREFQASQFNVFFMLSIDMVNLVLEISVLKYNKYKLKFAKSFRMVATFRRRQNVYAIQEYLPSSIFHCVCYIAQALTVTYGRSFRQRVSEIDFVIINTYVHLMPYYCAIGPIIFLVLLRKGRLNRKERLKNVVVPVSDDTHDVRQYYAVCII</sequence>
<organism evidence="7 8">
    <name type="scientific">Pristionchus entomophagus</name>
    <dbReference type="NCBI Taxonomy" id="358040"/>
    <lineage>
        <taxon>Eukaryota</taxon>
        <taxon>Metazoa</taxon>
        <taxon>Ecdysozoa</taxon>
        <taxon>Nematoda</taxon>
        <taxon>Chromadorea</taxon>
        <taxon>Rhabditida</taxon>
        <taxon>Rhabditina</taxon>
        <taxon>Diplogasteromorpha</taxon>
        <taxon>Diplogasteroidea</taxon>
        <taxon>Neodiplogasteridae</taxon>
        <taxon>Pristionchus</taxon>
    </lineage>
</organism>
<keyword evidence="8" id="KW-1185">Reference proteome</keyword>
<feature type="non-terminal residue" evidence="7">
    <location>
        <position position="310"/>
    </location>
</feature>
<reference evidence="7" key="1">
    <citation type="submission" date="2023-10" db="EMBL/GenBank/DDBJ databases">
        <title>Genome assembly of Pristionchus species.</title>
        <authorList>
            <person name="Yoshida K."/>
            <person name="Sommer R.J."/>
        </authorList>
    </citation>
    <scope>NUCLEOTIDE SEQUENCE</scope>
    <source>
        <strain evidence="7">RS0144</strain>
    </source>
</reference>
<feature type="transmembrane region" description="Helical" evidence="6">
    <location>
        <begin position="211"/>
        <end position="232"/>
    </location>
</feature>
<evidence type="ECO:0000256" key="4">
    <source>
        <dbReference type="ARBA" id="ARBA00023136"/>
    </source>
</evidence>
<keyword evidence="4 6" id="KW-0472">Membrane</keyword>
<dbReference type="GO" id="GO:0016020">
    <property type="term" value="C:membrane"/>
    <property type="evidence" value="ECO:0007669"/>
    <property type="project" value="UniProtKB-SubCell"/>
</dbReference>
<dbReference type="EMBL" id="BTSX01000006">
    <property type="protein sequence ID" value="GMT06965.1"/>
    <property type="molecule type" value="Genomic_DNA"/>
</dbReference>
<feature type="transmembrane region" description="Helical" evidence="6">
    <location>
        <begin position="23"/>
        <end position="44"/>
    </location>
</feature>
<evidence type="ECO:0000256" key="1">
    <source>
        <dbReference type="ARBA" id="ARBA00004141"/>
    </source>
</evidence>
<dbReference type="PANTHER" id="PTHR31357:SF5">
    <property type="entry name" value="SERPENTINE RECEPTOR CLASS ALPHA-1-RELATED"/>
    <property type="match status" value="1"/>
</dbReference>
<keyword evidence="3 6" id="KW-1133">Transmembrane helix</keyword>
<keyword evidence="2 6" id="KW-0812">Transmembrane</keyword>
<dbReference type="AlphaFoldDB" id="A0AAV5UIS9"/>
<comment type="similarity">
    <text evidence="5">Belongs to the nematode receptor-like protein sra family.</text>
</comment>
<protein>
    <recommendedName>
        <fullName evidence="9">G protein-coupled receptor</fullName>
    </recommendedName>
</protein>
<dbReference type="GO" id="GO:0004984">
    <property type="term" value="F:olfactory receptor activity"/>
    <property type="evidence" value="ECO:0007669"/>
    <property type="project" value="TreeGrafter"/>
</dbReference>
<dbReference type="Pfam" id="PF02117">
    <property type="entry name" value="7TM_GPCR_Sra"/>
    <property type="match status" value="1"/>
</dbReference>
<feature type="transmembrane region" description="Helical" evidence="6">
    <location>
        <begin position="252"/>
        <end position="276"/>
    </location>
</feature>
<evidence type="ECO:0000256" key="5">
    <source>
        <dbReference type="ARBA" id="ARBA00037994"/>
    </source>
</evidence>
<dbReference type="InterPro" id="IPR051080">
    <property type="entry name" value="Nematode_rcpt-like_serp_alpha"/>
</dbReference>
<evidence type="ECO:0008006" key="9">
    <source>
        <dbReference type="Google" id="ProtNLM"/>
    </source>
</evidence>
<dbReference type="Proteomes" id="UP001432027">
    <property type="component" value="Unassembled WGS sequence"/>
</dbReference>
<evidence type="ECO:0000313" key="7">
    <source>
        <dbReference type="EMBL" id="GMT06965.1"/>
    </source>
</evidence>
<dbReference type="InterPro" id="IPR000344">
    <property type="entry name" value="7TM_GPCR_serpentine_rcpt_Sra"/>
</dbReference>
<gene>
    <name evidence="7" type="ORF">PENTCL1PPCAC_29139</name>
</gene>
<dbReference type="PANTHER" id="PTHR31357">
    <property type="entry name" value="SERPENTINE RECEPTOR CLASS ALPHA-10"/>
    <property type="match status" value="1"/>
</dbReference>
<evidence type="ECO:0000256" key="3">
    <source>
        <dbReference type="ARBA" id="ARBA00022989"/>
    </source>
</evidence>
<accession>A0AAV5UIS9</accession>
<evidence type="ECO:0000313" key="8">
    <source>
        <dbReference type="Proteomes" id="UP001432027"/>
    </source>
</evidence>
<dbReference type="GO" id="GO:0004930">
    <property type="term" value="F:G protein-coupled receptor activity"/>
    <property type="evidence" value="ECO:0007669"/>
    <property type="project" value="InterPro"/>
</dbReference>
<comment type="subcellular location">
    <subcellularLocation>
        <location evidence="1">Membrane</location>
        <topology evidence="1">Multi-pass membrane protein</topology>
    </subcellularLocation>
</comment>
<comment type="caution">
    <text evidence="7">The sequence shown here is derived from an EMBL/GenBank/DDBJ whole genome shotgun (WGS) entry which is preliminary data.</text>
</comment>
<proteinExistence type="inferred from homology"/>
<evidence type="ECO:0000256" key="6">
    <source>
        <dbReference type="SAM" id="Phobius"/>
    </source>
</evidence>
<name>A0AAV5UIS9_9BILA</name>